<dbReference type="RefSeq" id="WP_316779601.1">
    <property type="nucleotide sequence ID" value="NZ_JASMWN010000016.1"/>
</dbReference>
<dbReference type="EMBL" id="JASMWN010000016">
    <property type="protein sequence ID" value="MDU9005738.1"/>
    <property type="molecule type" value="Genomic_DNA"/>
</dbReference>
<dbReference type="InterPro" id="IPR010985">
    <property type="entry name" value="Ribbon_hlx_hlx"/>
</dbReference>
<dbReference type="InterPro" id="IPR013321">
    <property type="entry name" value="Arc_rbn_hlx_hlx"/>
</dbReference>
<protein>
    <submittedName>
        <fullName evidence="2">Arc family DNA-binding protein</fullName>
    </submittedName>
</protein>
<dbReference type="Pfam" id="PF03869">
    <property type="entry name" value="Arc"/>
    <property type="match status" value="1"/>
</dbReference>
<feature type="domain" description="Arc-like DNA binding" evidence="1">
    <location>
        <begin position="6"/>
        <end position="52"/>
    </location>
</feature>
<dbReference type="Gene3D" id="1.10.1220.10">
    <property type="entry name" value="Met repressor-like"/>
    <property type="match status" value="1"/>
</dbReference>
<dbReference type="InterPro" id="IPR005569">
    <property type="entry name" value="Arc_DNA-bd_dom"/>
</dbReference>
<dbReference type="SUPFAM" id="SSF47598">
    <property type="entry name" value="Ribbon-helix-helix"/>
    <property type="match status" value="1"/>
</dbReference>
<proteinExistence type="predicted"/>
<organism evidence="2 3">
    <name type="scientific">Sedimentitalea todarodis</name>
    <dbReference type="NCBI Taxonomy" id="1631240"/>
    <lineage>
        <taxon>Bacteria</taxon>
        <taxon>Pseudomonadati</taxon>
        <taxon>Pseudomonadota</taxon>
        <taxon>Alphaproteobacteria</taxon>
        <taxon>Rhodobacterales</taxon>
        <taxon>Paracoccaceae</taxon>
        <taxon>Sedimentitalea</taxon>
    </lineage>
</organism>
<keyword evidence="2" id="KW-0238">DNA-binding</keyword>
<accession>A0ABU3VHS5</accession>
<sequence length="98" mass="11226">MTDAAQNQDKFVLRLPNGMRDKIKLAASNSNRSMNAEVVAALEKWLERADPIESHLKELKAEAENMTHQRRSIEDQLKMIISKIDALESHRRKGADRD</sequence>
<name>A0ABU3VHS5_9RHOB</name>
<dbReference type="Proteomes" id="UP001255416">
    <property type="component" value="Unassembled WGS sequence"/>
</dbReference>
<reference evidence="3" key="1">
    <citation type="submission" date="2023-05" db="EMBL/GenBank/DDBJ databases">
        <title>Sedimentitalea sp. nov. JM2-8.</title>
        <authorList>
            <person name="Huang J."/>
        </authorList>
    </citation>
    <scope>NUCLEOTIDE SEQUENCE [LARGE SCALE GENOMIC DNA]</scope>
    <source>
        <strain evidence="3">KHS03</strain>
    </source>
</reference>
<gene>
    <name evidence="2" type="ORF">QO231_18060</name>
</gene>
<evidence type="ECO:0000313" key="3">
    <source>
        <dbReference type="Proteomes" id="UP001255416"/>
    </source>
</evidence>
<keyword evidence="3" id="KW-1185">Reference proteome</keyword>
<evidence type="ECO:0000259" key="1">
    <source>
        <dbReference type="Pfam" id="PF03869"/>
    </source>
</evidence>
<comment type="caution">
    <text evidence="2">The sequence shown here is derived from an EMBL/GenBank/DDBJ whole genome shotgun (WGS) entry which is preliminary data.</text>
</comment>
<dbReference type="GO" id="GO:0003677">
    <property type="term" value="F:DNA binding"/>
    <property type="evidence" value="ECO:0007669"/>
    <property type="project" value="UniProtKB-KW"/>
</dbReference>
<evidence type="ECO:0000313" key="2">
    <source>
        <dbReference type="EMBL" id="MDU9005738.1"/>
    </source>
</evidence>